<organism evidence="1 2">
    <name type="scientific">Burkholderia multivorans (strain ATCC 17616 / 249)</name>
    <dbReference type="NCBI Taxonomy" id="395019"/>
    <lineage>
        <taxon>Bacteria</taxon>
        <taxon>Pseudomonadati</taxon>
        <taxon>Pseudomonadota</taxon>
        <taxon>Betaproteobacteria</taxon>
        <taxon>Burkholderiales</taxon>
        <taxon>Burkholderiaceae</taxon>
        <taxon>Burkholderia</taxon>
        <taxon>Burkholderia cepacia complex</taxon>
    </lineage>
</organism>
<dbReference type="eggNOG" id="COG0716">
    <property type="taxonomic scope" value="Bacteria"/>
</dbReference>
<dbReference type="AlphaFoldDB" id="A0A0H3KQA2"/>
<dbReference type="HOGENOM" id="CLU_068890_3_1_4"/>
<dbReference type="PANTHER" id="PTHR39201:SF1">
    <property type="entry name" value="FLAVODOXIN-LIKE DOMAIN-CONTAINING PROTEIN"/>
    <property type="match status" value="1"/>
</dbReference>
<dbReference type="Proteomes" id="UP000008815">
    <property type="component" value="Chromosome 3"/>
</dbReference>
<dbReference type="KEGG" id="bmu:Bmul_5938"/>
<reference evidence="1 2" key="1">
    <citation type="submission" date="2007-04" db="EMBL/GenBank/DDBJ databases">
        <title>Complete genome sequence of Burkholderia multivorans ATCC 17616.</title>
        <authorList>
            <person name="Ohtsubo Y."/>
            <person name="Yamashita A."/>
            <person name="Kurokawa K."/>
            <person name="Takami H."/>
            <person name="Yuhara S."/>
            <person name="Nishiyama E."/>
            <person name="Endo R."/>
            <person name="Miyazaki R."/>
            <person name="Ono A."/>
            <person name="Yano K."/>
            <person name="Ito M."/>
            <person name="Sota M."/>
            <person name="Yuji N."/>
            <person name="Hattori M."/>
            <person name="Tsuda M."/>
        </authorList>
    </citation>
    <scope>NUCLEOTIDE SEQUENCE [LARGE SCALE GENOMIC DNA]</scope>
    <source>
        <strain evidence="2">ATCC 17616 / 249</strain>
    </source>
</reference>
<evidence type="ECO:0000313" key="2">
    <source>
        <dbReference type="Proteomes" id="UP000008815"/>
    </source>
</evidence>
<dbReference type="STRING" id="395019.BMULJ_05587"/>
<protein>
    <submittedName>
        <fullName evidence="1">Flavodoxin</fullName>
    </submittedName>
</protein>
<dbReference type="EMBL" id="AP009387">
    <property type="protein sequence ID" value="BAG47415.1"/>
    <property type="molecule type" value="Genomic_DNA"/>
</dbReference>
<accession>A0A0H3KQA2</accession>
<keyword evidence="2" id="KW-1185">Reference proteome</keyword>
<proteinExistence type="predicted"/>
<dbReference type="RefSeq" id="WP_012218283.1">
    <property type="nucleotide sequence ID" value="NC_010087.1"/>
</dbReference>
<dbReference type="Gene3D" id="3.40.50.360">
    <property type="match status" value="1"/>
</dbReference>
<dbReference type="SUPFAM" id="SSF52218">
    <property type="entry name" value="Flavoproteins"/>
    <property type="match status" value="1"/>
</dbReference>
<gene>
    <name evidence="1" type="ordered locus">BMULJ_05587</name>
</gene>
<dbReference type="InterPro" id="IPR029039">
    <property type="entry name" value="Flavoprotein-like_sf"/>
</dbReference>
<evidence type="ECO:0000313" key="1">
    <source>
        <dbReference type="EMBL" id="BAG47415.1"/>
    </source>
</evidence>
<sequence>MDASRRMLVVFYSRSETTAVVAHQLAAELGAGCERLREADDRRRAGAIGFLRSLVDVIRDRAVDLRPTICSPSAYDAVVIGTPVWAGRASTPVSTWLARHGSELRATAFFCTMGRRGDLTAFGQMQALARQAPLATCAISGRDIGRGLAARKLARFARSIARRFAAGERHTSAEQAT</sequence>
<dbReference type="KEGG" id="bmj:BMULJ_05587"/>
<dbReference type="PANTHER" id="PTHR39201">
    <property type="entry name" value="EXPORTED PROTEIN-RELATED"/>
    <property type="match status" value="1"/>
</dbReference>
<name>A0A0H3KQA2_BURM1</name>